<reference evidence="2 3" key="1">
    <citation type="journal article" date="2020" name="ISME J.">
        <title>Uncovering the hidden diversity of litter-decomposition mechanisms in mushroom-forming fungi.</title>
        <authorList>
            <person name="Floudas D."/>
            <person name="Bentzer J."/>
            <person name="Ahren D."/>
            <person name="Johansson T."/>
            <person name="Persson P."/>
            <person name="Tunlid A."/>
        </authorList>
    </citation>
    <scope>NUCLEOTIDE SEQUENCE [LARGE SCALE GENOMIC DNA]</scope>
    <source>
        <strain evidence="2 3">CBS 661.87</strain>
    </source>
</reference>
<keyword evidence="3" id="KW-1185">Reference proteome</keyword>
<evidence type="ECO:0000313" key="2">
    <source>
        <dbReference type="EMBL" id="KAF5382576.1"/>
    </source>
</evidence>
<gene>
    <name evidence="2" type="ORF">D9615_002939</name>
</gene>
<accession>A0A8H5HFH5</accession>
<dbReference type="Proteomes" id="UP000565441">
    <property type="component" value="Unassembled WGS sequence"/>
</dbReference>
<dbReference type="EMBL" id="JAACJP010000008">
    <property type="protein sequence ID" value="KAF5382576.1"/>
    <property type="molecule type" value="Genomic_DNA"/>
</dbReference>
<dbReference type="OrthoDB" id="2953545at2759"/>
<protein>
    <submittedName>
        <fullName evidence="2">Uncharacterized protein</fullName>
    </submittedName>
</protein>
<sequence length="115" mass="12824">MSENHLLDDGSLPDFPRALRMSTHISREEEKLLGIDEENTTAYRLRHEIPSSDGLFDVCAVEDGAELEEAEEKLEGTVPDDDIRQSPRKRAASSLSVMSSSSSKQPPRALKVLRM</sequence>
<feature type="region of interest" description="Disordered" evidence="1">
    <location>
        <begin position="70"/>
        <end position="115"/>
    </location>
</feature>
<evidence type="ECO:0000313" key="3">
    <source>
        <dbReference type="Proteomes" id="UP000565441"/>
    </source>
</evidence>
<comment type="caution">
    <text evidence="2">The sequence shown here is derived from an EMBL/GenBank/DDBJ whole genome shotgun (WGS) entry which is preliminary data.</text>
</comment>
<feature type="compositionally biased region" description="Low complexity" evidence="1">
    <location>
        <begin position="93"/>
        <end position="103"/>
    </location>
</feature>
<organism evidence="2 3">
    <name type="scientific">Tricholomella constricta</name>
    <dbReference type="NCBI Taxonomy" id="117010"/>
    <lineage>
        <taxon>Eukaryota</taxon>
        <taxon>Fungi</taxon>
        <taxon>Dikarya</taxon>
        <taxon>Basidiomycota</taxon>
        <taxon>Agaricomycotina</taxon>
        <taxon>Agaricomycetes</taxon>
        <taxon>Agaricomycetidae</taxon>
        <taxon>Agaricales</taxon>
        <taxon>Tricholomatineae</taxon>
        <taxon>Lyophyllaceae</taxon>
        <taxon>Tricholomella</taxon>
    </lineage>
</organism>
<evidence type="ECO:0000256" key="1">
    <source>
        <dbReference type="SAM" id="MobiDB-lite"/>
    </source>
</evidence>
<name>A0A8H5HFH5_9AGAR</name>
<proteinExistence type="predicted"/>
<dbReference type="AlphaFoldDB" id="A0A8H5HFH5"/>